<accession>D7KUR3</accession>
<dbReference type="Gramene" id="scaffold_200322.1">
    <property type="protein sequence ID" value="scaffold_200322.1"/>
    <property type="gene ID" value="scaffold_200322.1"/>
</dbReference>
<dbReference type="Proteomes" id="UP000008694">
    <property type="component" value="Unassembled WGS sequence"/>
</dbReference>
<keyword evidence="2" id="KW-1185">Reference proteome</keyword>
<proteinExistence type="predicted"/>
<evidence type="ECO:0000313" key="1">
    <source>
        <dbReference type="EMBL" id="EFH64289.1"/>
    </source>
</evidence>
<reference evidence="2" key="1">
    <citation type="journal article" date="2011" name="Nat. Genet.">
        <title>The Arabidopsis lyrata genome sequence and the basis of rapid genome size change.</title>
        <authorList>
            <person name="Hu T.T."/>
            <person name="Pattyn P."/>
            <person name="Bakker E.G."/>
            <person name="Cao J."/>
            <person name="Cheng J.-F."/>
            <person name="Clark R.M."/>
            <person name="Fahlgren N."/>
            <person name="Fawcett J.A."/>
            <person name="Grimwood J."/>
            <person name="Gundlach H."/>
            <person name="Haberer G."/>
            <person name="Hollister J.D."/>
            <person name="Ossowski S."/>
            <person name="Ottilar R.P."/>
            <person name="Salamov A.A."/>
            <person name="Schneeberger K."/>
            <person name="Spannagl M."/>
            <person name="Wang X."/>
            <person name="Yang L."/>
            <person name="Nasrallah M.E."/>
            <person name="Bergelson J."/>
            <person name="Carrington J.C."/>
            <person name="Gaut B.S."/>
            <person name="Schmutz J."/>
            <person name="Mayer K.F.X."/>
            <person name="Van de Peer Y."/>
            <person name="Grigoriev I.V."/>
            <person name="Nordborg M."/>
            <person name="Weigel D."/>
            <person name="Guo Y.-L."/>
        </authorList>
    </citation>
    <scope>NUCLEOTIDE SEQUENCE [LARGE SCALE GENOMIC DNA]</scope>
    <source>
        <strain evidence="2">cv. MN47</strain>
    </source>
</reference>
<dbReference type="HOGENOM" id="CLU_2815856_0_0_1"/>
<protein>
    <submittedName>
        <fullName evidence="1">Predicted protein</fullName>
    </submittedName>
</protein>
<dbReference type="AlphaFoldDB" id="D7KUR3"/>
<gene>
    <name evidence="1" type="ORF">ARALYDRAFT_893248</name>
</gene>
<sequence length="67" mass="7466">MSTNFVKTYRAQIVFIQLSHIPKMKNLETESSNSIIGGLADEVTVVNGRSEPCFFKAAAKRMDLLSM</sequence>
<name>D7KUR3_ARALL</name>
<evidence type="ECO:0000313" key="2">
    <source>
        <dbReference type="Proteomes" id="UP000008694"/>
    </source>
</evidence>
<organism evidence="2">
    <name type="scientific">Arabidopsis lyrata subsp. lyrata</name>
    <name type="common">Lyre-leaved rock-cress</name>
    <dbReference type="NCBI Taxonomy" id="81972"/>
    <lineage>
        <taxon>Eukaryota</taxon>
        <taxon>Viridiplantae</taxon>
        <taxon>Streptophyta</taxon>
        <taxon>Embryophyta</taxon>
        <taxon>Tracheophyta</taxon>
        <taxon>Spermatophyta</taxon>
        <taxon>Magnoliopsida</taxon>
        <taxon>eudicotyledons</taxon>
        <taxon>Gunneridae</taxon>
        <taxon>Pentapetalae</taxon>
        <taxon>rosids</taxon>
        <taxon>malvids</taxon>
        <taxon>Brassicales</taxon>
        <taxon>Brassicaceae</taxon>
        <taxon>Camelineae</taxon>
        <taxon>Arabidopsis</taxon>
    </lineage>
</organism>
<dbReference type="EMBL" id="GL348714">
    <property type="protein sequence ID" value="EFH64289.1"/>
    <property type="molecule type" value="Genomic_DNA"/>
</dbReference>